<sequence length="1001" mass="110327">MSGIFKQDSRSQPLLGHDTRRKPTQKGRFIMLGSAVAFFGFSCIYLSNHLPAIQVNPTTLWHESNKVITPGISFLSFEQGIQSCQFNLERAEAETNATRTRHRNPRKAPDATDLLVQNAHIWLGDKYLDGDIYLKDGLIAAIGKNIKVDKHVRVLNAAGRVVTPGIVDMHSHMTVDSLGGLNAGDDTNEMTSPTTPYVRVIDAISPTDPGLKIVASGGITTSLILPGSGNLMGGEAAVIKLRPTSTLSNQEMLIGAGVSDEDQEVVWRYMKMACGENPKGYYGGELSQMPMTRLGENYLFRRRFEEAQNLLRKQDDWCDAASRIKRAFPTSQQDESATRLSESYPHDLDLESLVALLRKQVNLNVHCYLPQDIEAMVHHSLEFDFEIAAFHHALSAWQVPEIIKRAKTNITIATFADMWGYKAEAWDQNVHAPKILDKAGIPVAFKSDHPVTNARDLMHEAQKAYHYGFDEHKSLQALTSVPAKSLKLDHRIGSIEVGKDADLVIWERHPLRLGARPKHVIIDGAELNFDVSWTKTVTEQDMVLKQLMKAETTKEFEHEKDRHYLPPFSESIMHLEDHGLDNPSSFQDACSSDVDSFVLRNISQIYMNSSDTMDAKVYGQGLYMVVKNGRISCLGVECNRDHIEWPVSSPIFEMGGSVVIPGIVSLGVPLGLSEIQAEETTQDGYAKNDISDADIHKKIVRAVDGIKLNGLHLQKAYKAGVTTSVSQPMVASDLLAGISVAFRTGVENTVLDTVDALVKEEAALNFVIHHSSSMTVSKQIASIRDLLIDNLKKDPDHNVFAKAARGKIPVVVQVDDKDEIASILLIKQLISKEYNYQVNFVILGGAESHLVAEHLSRLDVPVVLMPARCFPTTWQSRFCLTGPPITPSTVLDVLIKNQVRVGLGSTDVDNGDARNLIWEAGWNLAHNPNLSSLDAVGLVTWNLAEIFGLIDPVHLHGPGVLKQGGKADFVAYNSDPFEFGARVLMVNGGGRSGPTCFPTQA</sequence>
<keyword evidence="2" id="KW-0472">Membrane</keyword>
<protein>
    <recommendedName>
        <fullName evidence="3">Amidohydrolase-related domain-containing protein</fullName>
    </recommendedName>
</protein>
<dbReference type="Proteomes" id="UP000613177">
    <property type="component" value="Unassembled WGS sequence"/>
</dbReference>
<dbReference type="PANTHER" id="PTHR43668:SF5">
    <property type="entry name" value="AMIDOHYDROLASE 3 DOMAIN-CONTAINING PROTEIN"/>
    <property type="match status" value="1"/>
</dbReference>
<dbReference type="InterPro" id="IPR050138">
    <property type="entry name" value="DHOase/Allantoinase_Hydrolase"/>
</dbReference>
<dbReference type="Pfam" id="PF01979">
    <property type="entry name" value="Amidohydro_1"/>
    <property type="match status" value="1"/>
</dbReference>
<dbReference type="SUPFAM" id="SSF51556">
    <property type="entry name" value="Metallo-dependent hydrolases"/>
    <property type="match status" value="1"/>
</dbReference>
<dbReference type="GO" id="GO:0005737">
    <property type="term" value="C:cytoplasm"/>
    <property type="evidence" value="ECO:0007669"/>
    <property type="project" value="TreeGrafter"/>
</dbReference>
<dbReference type="GO" id="GO:0004038">
    <property type="term" value="F:allantoinase activity"/>
    <property type="evidence" value="ECO:0007669"/>
    <property type="project" value="TreeGrafter"/>
</dbReference>
<feature type="domain" description="Amidohydrolase-related" evidence="3">
    <location>
        <begin position="431"/>
        <end position="524"/>
    </location>
</feature>
<reference evidence="4" key="1">
    <citation type="submission" date="2021-01" db="EMBL/GenBank/DDBJ databases">
        <title>Metabolic potential, ecology and presence of endohyphal bacteria is reflected in genomic diversity of Mucoromycotina.</title>
        <authorList>
            <person name="Muszewska A."/>
            <person name="Okrasinska A."/>
            <person name="Steczkiewicz K."/>
            <person name="Drgas O."/>
            <person name="Orlowska M."/>
            <person name="Perlinska-Lenart U."/>
            <person name="Aleksandrzak-Piekarczyk T."/>
            <person name="Szatraj K."/>
            <person name="Zielenkiewicz U."/>
            <person name="Pilsyk S."/>
            <person name="Malc E."/>
            <person name="Mieczkowski P."/>
            <person name="Kruszewska J.S."/>
            <person name="Biernat P."/>
            <person name="Pawlowska J."/>
        </authorList>
    </citation>
    <scope>NUCLEOTIDE SEQUENCE</scope>
    <source>
        <strain evidence="4">WA0000018081</strain>
    </source>
</reference>
<feature type="region of interest" description="Disordered" evidence="1">
    <location>
        <begin position="1"/>
        <end position="21"/>
    </location>
</feature>
<dbReference type="GO" id="GO:0006145">
    <property type="term" value="P:purine nucleobase catabolic process"/>
    <property type="evidence" value="ECO:0007669"/>
    <property type="project" value="TreeGrafter"/>
</dbReference>
<evidence type="ECO:0000256" key="1">
    <source>
        <dbReference type="SAM" id="MobiDB-lite"/>
    </source>
</evidence>
<feature type="transmembrane region" description="Helical" evidence="2">
    <location>
        <begin position="29"/>
        <end position="47"/>
    </location>
</feature>
<proteinExistence type="predicted"/>
<evidence type="ECO:0000313" key="5">
    <source>
        <dbReference type="Proteomes" id="UP000613177"/>
    </source>
</evidence>
<gene>
    <name evidence="4" type="ORF">INT48_006269</name>
</gene>
<dbReference type="Gene3D" id="3.20.20.140">
    <property type="entry name" value="Metal-dependent hydrolases"/>
    <property type="match status" value="2"/>
</dbReference>
<dbReference type="InterPro" id="IPR006680">
    <property type="entry name" value="Amidohydro-rel"/>
</dbReference>
<dbReference type="SUPFAM" id="SSF51338">
    <property type="entry name" value="Composite domain of metallo-dependent hydrolases"/>
    <property type="match status" value="2"/>
</dbReference>
<name>A0A8H7SH10_9FUNG</name>
<evidence type="ECO:0000313" key="4">
    <source>
        <dbReference type="EMBL" id="KAG2229097.1"/>
    </source>
</evidence>
<accession>A0A8H7SH10</accession>
<dbReference type="AlphaFoldDB" id="A0A8H7SH10"/>
<organism evidence="4 5">
    <name type="scientific">Thamnidium elegans</name>
    <dbReference type="NCBI Taxonomy" id="101142"/>
    <lineage>
        <taxon>Eukaryota</taxon>
        <taxon>Fungi</taxon>
        <taxon>Fungi incertae sedis</taxon>
        <taxon>Mucoromycota</taxon>
        <taxon>Mucoromycotina</taxon>
        <taxon>Mucoromycetes</taxon>
        <taxon>Mucorales</taxon>
        <taxon>Mucorineae</taxon>
        <taxon>Mucoraceae</taxon>
        <taxon>Thamnidium</taxon>
    </lineage>
</organism>
<keyword evidence="2" id="KW-0812">Transmembrane</keyword>
<dbReference type="PANTHER" id="PTHR43668">
    <property type="entry name" value="ALLANTOINASE"/>
    <property type="match status" value="1"/>
</dbReference>
<dbReference type="InterPro" id="IPR032466">
    <property type="entry name" value="Metal_Hydrolase"/>
</dbReference>
<dbReference type="EMBL" id="JAEPRE010000311">
    <property type="protein sequence ID" value="KAG2229097.1"/>
    <property type="molecule type" value="Genomic_DNA"/>
</dbReference>
<keyword evidence="5" id="KW-1185">Reference proteome</keyword>
<keyword evidence="2" id="KW-1133">Transmembrane helix</keyword>
<dbReference type="OrthoDB" id="10258955at2759"/>
<evidence type="ECO:0000259" key="3">
    <source>
        <dbReference type="Pfam" id="PF01979"/>
    </source>
</evidence>
<evidence type="ECO:0000256" key="2">
    <source>
        <dbReference type="SAM" id="Phobius"/>
    </source>
</evidence>
<dbReference type="InterPro" id="IPR011059">
    <property type="entry name" value="Metal-dep_hydrolase_composite"/>
</dbReference>
<comment type="caution">
    <text evidence="4">The sequence shown here is derived from an EMBL/GenBank/DDBJ whole genome shotgun (WGS) entry which is preliminary data.</text>
</comment>